<evidence type="ECO:0000313" key="1">
    <source>
        <dbReference type="EMBL" id="JAH58849.1"/>
    </source>
</evidence>
<protein>
    <submittedName>
        <fullName evidence="1">Uncharacterized protein</fullName>
    </submittedName>
</protein>
<proteinExistence type="predicted"/>
<reference evidence="1" key="2">
    <citation type="journal article" date="2015" name="Fish Shellfish Immunol.">
        <title>Early steps in the European eel (Anguilla anguilla)-Vibrio vulnificus interaction in the gills: Role of the RtxA13 toxin.</title>
        <authorList>
            <person name="Callol A."/>
            <person name="Pajuelo D."/>
            <person name="Ebbesson L."/>
            <person name="Teles M."/>
            <person name="MacKenzie S."/>
            <person name="Amaro C."/>
        </authorList>
    </citation>
    <scope>NUCLEOTIDE SEQUENCE</scope>
</reference>
<dbReference type="EMBL" id="GBXM01049728">
    <property type="protein sequence ID" value="JAH58849.1"/>
    <property type="molecule type" value="Transcribed_RNA"/>
</dbReference>
<accession>A0A0E9TYX1</accession>
<name>A0A0E9TYX1_ANGAN</name>
<sequence>MNFDHCECLEYVWCTPQCAGAGAAGCCTI</sequence>
<dbReference type="AlphaFoldDB" id="A0A0E9TYX1"/>
<reference evidence="1" key="1">
    <citation type="submission" date="2014-11" db="EMBL/GenBank/DDBJ databases">
        <authorList>
            <person name="Amaro Gonzalez C."/>
        </authorList>
    </citation>
    <scope>NUCLEOTIDE SEQUENCE</scope>
</reference>
<organism evidence="1">
    <name type="scientific">Anguilla anguilla</name>
    <name type="common">European freshwater eel</name>
    <name type="synonym">Muraena anguilla</name>
    <dbReference type="NCBI Taxonomy" id="7936"/>
    <lineage>
        <taxon>Eukaryota</taxon>
        <taxon>Metazoa</taxon>
        <taxon>Chordata</taxon>
        <taxon>Craniata</taxon>
        <taxon>Vertebrata</taxon>
        <taxon>Euteleostomi</taxon>
        <taxon>Actinopterygii</taxon>
        <taxon>Neopterygii</taxon>
        <taxon>Teleostei</taxon>
        <taxon>Anguilliformes</taxon>
        <taxon>Anguillidae</taxon>
        <taxon>Anguilla</taxon>
    </lineage>
</organism>